<keyword evidence="1" id="KW-0560">Oxidoreductase</keyword>
<protein>
    <submittedName>
        <fullName evidence="4">MaoC/PaaZ C-terminal domain-containing protein</fullName>
    </submittedName>
</protein>
<feature type="region of interest" description="Disordered" evidence="2">
    <location>
        <begin position="1"/>
        <end position="36"/>
    </location>
</feature>
<dbReference type="InterPro" id="IPR016161">
    <property type="entry name" value="Ald_DH/histidinol_DH"/>
</dbReference>
<dbReference type="InterPro" id="IPR002539">
    <property type="entry name" value="MaoC-like_dom"/>
</dbReference>
<dbReference type="RefSeq" id="WP_347610607.1">
    <property type="nucleotide sequence ID" value="NZ_JBDPZC010000006.1"/>
</dbReference>
<comment type="caution">
    <text evidence="4">The sequence shown here is derived from an EMBL/GenBank/DDBJ whole genome shotgun (WGS) entry which is preliminary data.</text>
</comment>
<organism evidence="4 5">
    <name type="scientific">Roseateles flavus</name>
    <dbReference type="NCBI Taxonomy" id="3149041"/>
    <lineage>
        <taxon>Bacteria</taxon>
        <taxon>Pseudomonadati</taxon>
        <taxon>Pseudomonadota</taxon>
        <taxon>Betaproteobacteria</taxon>
        <taxon>Burkholderiales</taxon>
        <taxon>Sphaerotilaceae</taxon>
        <taxon>Roseateles</taxon>
    </lineage>
</organism>
<dbReference type="Proteomes" id="UP001462640">
    <property type="component" value="Unassembled WGS sequence"/>
</dbReference>
<feature type="domain" description="MaoC-like" evidence="3">
    <location>
        <begin position="525"/>
        <end position="627"/>
    </location>
</feature>
<keyword evidence="5" id="KW-1185">Reference proteome</keyword>
<evidence type="ECO:0000313" key="5">
    <source>
        <dbReference type="Proteomes" id="UP001462640"/>
    </source>
</evidence>
<dbReference type="Gene3D" id="3.40.605.10">
    <property type="entry name" value="Aldehyde Dehydrogenase, Chain A, domain 1"/>
    <property type="match status" value="1"/>
</dbReference>
<dbReference type="PANTHER" id="PTHR43664">
    <property type="entry name" value="MONOAMINE OXIDASE-RELATED"/>
    <property type="match status" value="1"/>
</dbReference>
<evidence type="ECO:0000313" key="4">
    <source>
        <dbReference type="EMBL" id="MEO3713831.1"/>
    </source>
</evidence>
<evidence type="ECO:0000256" key="2">
    <source>
        <dbReference type="SAM" id="MobiDB-lite"/>
    </source>
</evidence>
<evidence type="ECO:0000259" key="3">
    <source>
        <dbReference type="Pfam" id="PF01575"/>
    </source>
</evidence>
<gene>
    <name evidence="4" type="ORF">ABDJ40_13785</name>
</gene>
<dbReference type="InterPro" id="IPR029069">
    <property type="entry name" value="HotDog_dom_sf"/>
</dbReference>
<proteinExistence type="predicted"/>
<evidence type="ECO:0000256" key="1">
    <source>
        <dbReference type="ARBA" id="ARBA00023002"/>
    </source>
</evidence>
<dbReference type="PANTHER" id="PTHR43664:SF1">
    <property type="entry name" value="BETA-METHYLMALYL-COA DEHYDRATASE"/>
    <property type="match status" value="1"/>
</dbReference>
<dbReference type="InterPro" id="IPR052342">
    <property type="entry name" value="MCH/BMMD"/>
</dbReference>
<dbReference type="SUPFAM" id="SSF54637">
    <property type="entry name" value="Thioesterase/thiol ester dehydrase-isomerase"/>
    <property type="match status" value="1"/>
</dbReference>
<sequence>MNAQTDHLLPHVATGPRARQDLTPSNADTRRDPDPATQLTHKLASLRQAASALHAQGGFPDRARQLLLLCEQLQQHRESLMQAGWLAGYAPWDQHLDFDAGLAAVRQLAQEVAKEWCDAPLAADGEPLALDKDGRRWAAQVLTRAEGVEVLVLGLHRPCAHLLLGFARAWLAGRACLVLCPEEHPLLEALMLALRRGLPHGGAVLRSMVGVDLGLALGQLQPADQLQVWSTPGSAEMRWEHLPGCAAERLLQLAAPGLAVVDASVEPGSPPWDRLVDLVALGIQALQGLHEHAVRTVWLPRERLAVFQEAVQQRWRAWQGSRPARHWQSGADAVQRLRAQAWLQDALAQGARDLASDPQGPAIVQLPQPAGGEGPGIAPPPLGPVLALWAYDDVDALDAALQAPRCDGRGGLAVLASADAAHRRAWSEPLARHHRFLHLLDGPSAPPAQAPQAADPEQTLRGAWELLAALDRATVRTTLKTLLRSCTVLAEPAPLGECLQQYLPGAARQDVEVHPFRRCFEDLAVGDSLLTHRRTVTEADIAAFGGVSGDYFYMHFDAEAAAASPFGRRIAHGYFVLSAAAGLFVWPGEGPVLANYGLDRLRFIQPVGIGDTIQARLTCKRKQDKPQGGTRCGQGVVVWDVQVTNQHGATVLSYDILTLVARRPREAQA</sequence>
<dbReference type="InterPro" id="IPR016162">
    <property type="entry name" value="Ald_DH_N"/>
</dbReference>
<dbReference type="SUPFAM" id="SSF53720">
    <property type="entry name" value="ALDH-like"/>
    <property type="match status" value="1"/>
</dbReference>
<name>A0ABV0GFJ6_9BURK</name>
<dbReference type="EMBL" id="JBDPZC010000006">
    <property type="protein sequence ID" value="MEO3713831.1"/>
    <property type="molecule type" value="Genomic_DNA"/>
</dbReference>
<reference evidence="4 5" key="1">
    <citation type="submission" date="2024-05" db="EMBL/GenBank/DDBJ databases">
        <title>Roseateles sp. 2.12 16S ribosomal RNA gene Genome sequencing and assembly.</title>
        <authorList>
            <person name="Woo H."/>
        </authorList>
    </citation>
    <scope>NUCLEOTIDE SEQUENCE [LARGE SCALE GENOMIC DNA]</scope>
    <source>
        <strain evidence="4 5">2.12</strain>
    </source>
</reference>
<accession>A0ABV0GFJ6</accession>
<dbReference type="Gene3D" id="3.10.129.10">
    <property type="entry name" value="Hotdog Thioesterase"/>
    <property type="match status" value="1"/>
</dbReference>
<dbReference type="Pfam" id="PF01575">
    <property type="entry name" value="MaoC_dehydratas"/>
    <property type="match status" value="1"/>
</dbReference>